<accession>A0A0E9PNC3</accession>
<sequence>MPPKGSDLVLATHVPYCEADILVFYGLHVEPNGGNCRNNFPKLQFVEYSGLPCSIQTDHQDPHLFLPKKTA</sequence>
<protein>
    <submittedName>
        <fullName evidence="1">Uncharacterized protein</fullName>
    </submittedName>
</protein>
<reference evidence="1" key="2">
    <citation type="journal article" date="2015" name="Fish Shellfish Immunol.">
        <title>Early steps in the European eel (Anguilla anguilla)-Vibrio vulnificus interaction in the gills: Role of the RtxA13 toxin.</title>
        <authorList>
            <person name="Callol A."/>
            <person name="Pajuelo D."/>
            <person name="Ebbesson L."/>
            <person name="Teles M."/>
            <person name="MacKenzie S."/>
            <person name="Amaro C."/>
        </authorList>
    </citation>
    <scope>NUCLEOTIDE SEQUENCE</scope>
</reference>
<reference evidence="1" key="1">
    <citation type="submission" date="2014-11" db="EMBL/GenBank/DDBJ databases">
        <authorList>
            <person name="Amaro Gonzalez C."/>
        </authorList>
    </citation>
    <scope>NUCLEOTIDE SEQUENCE</scope>
</reference>
<organism evidence="1">
    <name type="scientific">Anguilla anguilla</name>
    <name type="common">European freshwater eel</name>
    <name type="synonym">Muraena anguilla</name>
    <dbReference type="NCBI Taxonomy" id="7936"/>
    <lineage>
        <taxon>Eukaryota</taxon>
        <taxon>Metazoa</taxon>
        <taxon>Chordata</taxon>
        <taxon>Craniata</taxon>
        <taxon>Vertebrata</taxon>
        <taxon>Euteleostomi</taxon>
        <taxon>Actinopterygii</taxon>
        <taxon>Neopterygii</taxon>
        <taxon>Teleostei</taxon>
        <taxon>Anguilliformes</taxon>
        <taxon>Anguillidae</taxon>
        <taxon>Anguilla</taxon>
    </lineage>
</organism>
<name>A0A0E9PNC3_ANGAN</name>
<dbReference type="EMBL" id="GBXM01102426">
    <property type="protein sequence ID" value="JAH06151.1"/>
    <property type="molecule type" value="Transcribed_RNA"/>
</dbReference>
<dbReference type="AlphaFoldDB" id="A0A0E9PNC3"/>
<proteinExistence type="predicted"/>
<evidence type="ECO:0000313" key="1">
    <source>
        <dbReference type="EMBL" id="JAH06151.1"/>
    </source>
</evidence>